<dbReference type="SUPFAM" id="SSF51905">
    <property type="entry name" value="FAD/NAD(P)-binding domain"/>
    <property type="match status" value="1"/>
</dbReference>
<feature type="region of interest" description="Disordered" evidence="1">
    <location>
        <begin position="22"/>
        <end position="45"/>
    </location>
</feature>
<dbReference type="Pfam" id="PF01593">
    <property type="entry name" value="Amino_oxidase"/>
    <property type="match status" value="1"/>
</dbReference>
<sequence>MSYALNGSFLAILASVNGEDNLTPSSEVSGNEKGPITQDDETDSRSSLPVCIVGAGLSGLRAADNLKNKGYKVKLFEKEDRVGGKVNTFRKDGRVYNMGAAILSDYHVKTFEIIKKAKIPWSIMETQYNGAYDFKSGFHTAIPYLDKDPETLAAFERYRQIRPRLNVDTGYLKASPELFVSTGEWLKSNNLLGLTKFTTIFLTAEGYGTLKSTPALYFIHLMDIIRDVTKPLYQIPNGIDAIPFYIANGKDITLNAEIAKIDRHLYHSTIVYTVGNKKATQSCRDVVIAFPPHSRDVSKLVSDLSKEEKVVLDEVKTAKYGSIASAVTNLPYLALSATLPFANPPYFGDGIPMVFFNQTNGAFVSYHWIEGEYDIPPTDDEAKVFEDSVKSLFQRINPGSGSQPALHTKPWVYFPHVTAESLKNGFYKKFDSIQGKKGLYYATPLMSFELMESTINSADYLVEKFF</sequence>
<protein>
    <recommendedName>
        <fullName evidence="2">Amine oxidase domain-containing protein</fullName>
    </recommendedName>
</protein>
<evidence type="ECO:0000256" key="1">
    <source>
        <dbReference type="SAM" id="MobiDB-lite"/>
    </source>
</evidence>
<dbReference type="InterPro" id="IPR002937">
    <property type="entry name" value="Amino_oxidase"/>
</dbReference>
<name>A0A137PFW7_CONC2</name>
<dbReference type="Gene3D" id="3.50.50.60">
    <property type="entry name" value="FAD/NAD(P)-binding domain"/>
    <property type="match status" value="1"/>
</dbReference>
<evidence type="ECO:0000313" key="3">
    <source>
        <dbReference type="EMBL" id="KXN73882.1"/>
    </source>
</evidence>
<organism evidence="3 4">
    <name type="scientific">Conidiobolus coronatus (strain ATCC 28846 / CBS 209.66 / NRRL 28638)</name>
    <name type="common">Delacroixia coronata</name>
    <dbReference type="NCBI Taxonomy" id="796925"/>
    <lineage>
        <taxon>Eukaryota</taxon>
        <taxon>Fungi</taxon>
        <taxon>Fungi incertae sedis</taxon>
        <taxon>Zoopagomycota</taxon>
        <taxon>Entomophthoromycotina</taxon>
        <taxon>Entomophthoromycetes</taxon>
        <taxon>Entomophthorales</taxon>
        <taxon>Ancylistaceae</taxon>
        <taxon>Conidiobolus</taxon>
    </lineage>
</organism>
<dbReference type="AlphaFoldDB" id="A0A137PFW7"/>
<gene>
    <name evidence="3" type="ORF">CONCODRAFT_3121</name>
</gene>
<feature type="domain" description="Amine oxidase" evidence="2">
    <location>
        <begin position="57"/>
        <end position="296"/>
    </location>
</feature>
<evidence type="ECO:0000259" key="2">
    <source>
        <dbReference type="Pfam" id="PF01593"/>
    </source>
</evidence>
<dbReference type="InterPro" id="IPR036188">
    <property type="entry name" value="FAD/NAD-bd_sf"/>
</dbReference>
<dbReference type="Gene3D" id="1.10.405.20">
    <property type="match status" value="1"/>
</dbReference>
<dbReference type="PANTHER" id="PTHR10742">
    <property type="entry name" value="FLAVIN MONOAMINE OXIDASE"/>
    <property type="match status" value="1"/>
</dbReference>
<evidence type="ECO:0000313" key="4">
    <source>
        <dbReference type="Proteomes" id="UP000070444"/>
    </source>
</evidence>
<dbReference type="Gene3D" id="3.30.70.1990">
    <property type="match status" value="1"/>
</dbReference>
<dbReference type="Proteomes" id="UP000070444">
    <property type="component" value="Unassembled WGS sequence"/>
</dbReference>
<dbReference type="PANTHER" id="PTHR10742:SF410">
    <property type="entry name" value="LYSINE-SPECIFIC HISTONE DEMETHYLASE 2"/>
    <property type="match status" value="1"/>
</dbReference>
<dbReference type="InterPro" id="IPR050281">
    <property type="entry name" value="Flavin_monoamine_oxidase"/>
</dbReference>
<dbReference type="EMBL" id="KQ964430">
    <property type="protein sequence ID" value="KXN73882.1"/>
    <property type="molecule type" value="Genomic_DNA"/>
</dbReference>
<dbReference type="OrthoDB" id="5046242at2759"/>
<keyword evidence="4" id="KW-1185">Reference proteome</keyword>
<dbReference type="GO" id="GO:0016491">
    <property type="term" value="F:oxidoreductase activity"/>
    <property type="evidence" value="ECO:0007669"/>
    <property type="project" value="InterPro"/>
</dbReference>
<dbReference type="STRING" id="796925.A0A137PFW7"/>
<dbReference type="PRINTS" id="PR00419">
    <property type="entry name" value="ADXRDTASE"/>
</dbReference>
<proteinExistence type="predicted"/>
<accession>A0A137PFW7</accession>
<reference evidence="3 4" key="1">
    <citation type="journal article" date="2015" name="Genome Biol. Evol.">
        <title>Phylogenomic analyses indicate that early fungi evolved digesting cell walls of algal ancestors of land plants.</title>
        <authorList>
            <person name="Chang Y."/>
            <person name="Wang S."/>
            <person name="Sekimoto S."/>
            <person name="Aerts A.L."/>
            <person name="Choi C."/>
            <person name="Clum A."/>
            <person name="LaButti K.M."/>
            <person name="Lindquist E.A."/>
            <person name="Yee Ngan C."/>
            <person name="Ohm R.A."/>
            <person name="Salamov A.A."/>
            <person name="Grigoriev I.V."/>
            <person name="Spatafora J.W."/>
            <person name="Berbee M.L."/>
        </authorList>
    </citation>
    <scope>NUCLEOTIDE SEQUENCE [LARGE SCALE GENOMIC DNA]</scope>
    <source>
        <strain evidence="3 4">NRRL 28638</strain>
    </source>
</reference>